<organism evidence="9 10">
    <name type="scientific">Rhodotorula taiwanensis</name>
    <dbReference type="NCBI Taxonomy" id="741276"/>
    <lineage>
        <taxon>Eukaryota</taxon>
        <taxon>Fungi</taxon>
        <taxon>Dikarya</taxon>
        <taxon>Basidiomycota</taxon>
        <taxon>Pucciniomycotina</taxon>
        <taxon>Microbotryomycetes</taxon>
        <taxon>Sporidiobolales</taxon>
        <taxon>Sporidiobolaceae</taxon>
        <taxon>Rhodotorula</taxon>
    </lineage>
</organism>
<dbReference type="GO" id="GO:0015179">
    <property type="term" value="F:L-amino acid transmembrane transporter activity"/>
    <property type="evidence" value="ECO:0007669"/>
    <property type="project" value="TreeGrafter"/>
</dbReference>
<feature type="domain" description="Amino acid transporter transmembrane" evidence="8">
    <location>
        <begin position="70"/>
        <end position="468"/>
    </location>
</feature>
<feature type="transmembrane region" description="Helical" evidence="7">
    <location>
        <begin position="375"/>
        <end position="397"/>
    </location>
</feature>
<feature type="transmembrane region" description="Helical" evidence="7">
    <location>
        <begin position="440"/>
        <end position="461"/>
    </location>
</feature>
<feature type="transmembrane region" description="Helical" evidence="7">
    <location>
        <begin position="97"/>
        <end position="117"/>
    </location>
</feature>
<comment type="subcellular location">
    <subcellularLocation>
        <location evidence="1">Membrane</location>
        <topology evidence="1">Multi-pass membrane protein</topology>
    </subcellularLocation>
</comment>
<dbReference type="PANTHER" id="PTHR22950:SF683">
    <property type="entry name" value="AMINO ACID TRANSPORTER (EUROFUNG)"/>
    <property type="match status" value="1"/>
</dbReference>
<feature type="transmembrane region" description="Helical" evidence="7">
    <location>
        <begin position="209"/>
        <end position="230"/>
    </location>
</feature>
<comment type="similarity">
    <text evidence="2">Belongs to the amino acid/polyamine transporter 2 family.</text>
</comment>
<evidence type="ECO:0000256" key="4">
    <source>
        <dbReference type="ARBA" id="ARBA00022989"/>
    </source>
</evidence>
<sequence length="490" mass="52160">MAAPYSVATSDRASHEKDKVPSKEDVPAGVVQMRVDGRGDEEMLTDVTEEVDGVFGAQGSEPGQVNYRSVGWVSTSILLMKSQIGLGVLAIPSVFHTLGLAPGIIILVVIGALTTYADWYIGMFKLKHPQVYSVSDCGQLMFGKVGGELFGIAYWLLMTLISGSAFLGLSVALNAISMHGTCTAVFVAVAAVATLPLASLRRLERIKWIGWIGLVSMLVSILLVTIAVGAGGRPSLAPQEGPYDLNIVIWGKPNFADAMNAVANILLAYAGTAAFLPIASEMRDPRDYPKAVLACQGFVTAFYLAIGCVVYLYAGQYVASPALGTAGVLLKRIAYGLAIPGLLAAAVIYTHLPAKWIFVRALRNSHHLTHSTKTHWLVWLACTGGCVLFSYVVASAVPVFNGLVGLVGALFGSFFSLTAVAIMWFYDMKPRFRIAEKRTVGFWLLVALNSFIVVAGLFIMVGGTYGSIVSIIAGYEGGRPWSCADNSGSV</sequence>
<dbReference type="AlphaFoldDB" id="A0A2S5B2N4"/>
<comment type="caution">
    <text evidence="9">The sequence shown here is derived from an EMBL/GenBank/DDBJ whole genome shotgun (WGS) entry which is preliminary data.</text>
</comment>
<dbReference type="FunFam" id="1.20.1740.10:FF:000039">
    <property type="entry name" value="Neutral amino acid transporter (Eurofung)"/>
    <property type="match status" value="1"/>
</dbReference>
<accession>A0A2S5B2N4</accession>
<evidence type="ECO:0000256" key="3">
    <source>
        <dbReference type="ARBA" id="ARBA00022692"/>
    </source>
</evidence>
<feature type="region of interest" description="Disordered" evidence="6">
    <location>
        <begin position="1"/>
        <end position="25"/>
    </location>
</feature>
<dbReference type="InterPro" id="IPR013057">
    <property type="entry name" value="AA_transpt_TM"/>
</dbReference>
<feature type="compositionally biased region" description="Basic and acidic residues" evidence="6">
    <location>
        <begin position="12"/>
        <end position="25"/>
    </location>
</feature>
<dbReference type="PANTHER" id="PTHR22950">
    <property type="entry name" value="AMINO ACID TRANSPORTER"/>
    <property type="match status" value="1"/>
</dbReference>
<dbReference type="Pfam" id="PF01490">
    <property type="entry name" value="Aa_trans"/>
    <property type="match status" value="1"/>
</dbReference>
<evidence type="ECO:0000256" key="2">
    <source>
        <dbReference type="ARBA" id="ARBA00008066"/>
    </source>
</evidence>
<feature type="transmembrane region" description="Helical" evidence="7">
    <location>
        <begin position="175"/>
        <end position="197"/>
    </location>
</feature>
<evidence type="ECO:0000313" key="9">
    <source>
        <dbReference type="EMBL" id="POY71025.1"/>
    </source>
</evidence>
<keyword evidence="3 7" id="KW-0812">Transmembrane</keyword>
<feature type="transmembrane region" description="Helical" evidence="7">
    <location>
        <begin position="261"/>
        <end position="279"/>
    </location>
</feature>
<reference evidence="9 10" key="1">
    <citation type="journal article" date="2018" name="Front. Microbiol.">
        <title>Prospects for Fungal Bioremediation of Acidic Radioactive Waste Sites: Characterization and Genome Sequence of Rhodotorula taiwanensis MD1149.</title>
        <authorList>
            <person name="Tkavc R."/>
            <person name="Matrosova V.Y."/>
            <person name="Grichenko O.E."/>
            <person name="Gostincar C."/>
            <person name="Volpe R.P."/>
            <person name="Klimenkova P."/>
            <person name="Gaidamakova E.K."/>
            <person name="Zhou C.E."/>
            <person name="Stewart B.J."/>
            <person name="Lyman M.G."/>
            <person name="Malfatti S.A."/>
            <person name="Rubinfeld B."/>
            <person name="Courtot M."/>
            <person name="Singh J."/>
            <person name="Dalgard C.L."/>
            <person name="Hamilton T."/>
            <person name="Frey K.G."/>
            <person name="Gunde-Cimerman N."/>
            <person name="Dugan L."/>
            <person name="Daly M.J."/>
        </authorList>
    </citation>
    <scope>NUCLEOTIDE SEQUENCE [LARGE SCALE GENOMIC DNA]</scope>
    <source>
        <strain evidence="9 10">MD1149</strain>
    </source>
</reference>
<evidence type="ECO:0000256" key="7">
    <source>
        <dbReference type="SAM" id="Phobius"/>
    </source>
</evidence>
<evidence type="ECO:0000313" key="10">
    <source>
        <dbReference type="Proteomes" id="UP000237144"/>
    </source>
</evidence>
<gene>
    <name evidence="9" type="ORF">BMF94_5950</name>
</gene>
<protein>
    <recommendedName>
        <fullName evidence="8">Amino acid transporter transmembrane domain-containing protein</fullName>
    </recommendedName>
</protein>
<name>A0A2S5B2N4_9BASI</name>
<feature type="transmembrane region" description="Helical" evidence="7">
    <location>
        <begin position="403"/>
        <end position="428"/>
    </location>
</feature>
<dbReference type="Proteomes" id="UP000237144">
    <property type="component" value="Unassembled WGS sequence"/>
</dbReference>
<feature type="transmembrane region" description="Helical" evidence="7">
    <location>
        <begin position="291"/>
        <end position="313"/>
    </location>
</feature>
<dbReference type="GO" id="GO:0016020">
    <property type="term" value="C:membrane"/>
    <property type="evidence" value="ECO:0007669"/>
    <property type="project" value="UniProtKB-SubCell"/>
</dbReference>
<proteinExistence type="inferred from homology"/>
<keyword evidence="4 7" id="KW-1133">Transmembrane helix</keyword>
<feature type="transmembrane region" description="Helical" evidence="7">
    <location>
        <begin position="149"/>
        <end position="169"/>
    </location>
</feature>
<evidence type="ECO:0000256" key="1">
    <source>
        <dbReference type="ARBA" id="ARBA00004141"/>
    </source>
</evidence>
<evidence type="ECO:0000256" key="6">
    <source>
        <dbReference type="SAM" id="MobiDB-lite"/>
    </source>
</evidence>
<evidence type="ECO:0000259" key="8">
    <source>
        <dbReference type="Pfam" id="PF01490"/>
    </source>
</evidence>
<dbReference type="OrthoDB" id="40134at2759"/>
<keyword evidence="10" id="KW-1185">Reference proteome</keyword>
<keyword evidence="5 7" id="KW-0472">Membrane</keyword>
<evidence type="ECO:0000256" key="5">
    <source>
        <dbReference type="ARBA" id="ARBA00023136"/>
    </source>
</evidence>
<feature type="transmembrane region" description="Helical" evidence="7">
    <location>
        <begin position="70"/>
        <end position="91"/>
    </location>
</feature>
<dbReference type="STRING" id="741276.A0A2S5B2N4"/>
<feature type="transmembrane region" description="Helical" evidence="7">
    <location>
        <begin position="333"/>
        <end position="354"/>
    </location>
</feature>
<dbReference type="EMBL" id="PJQD01000088">
    <property type="protein sequence ID" value="POY71025.1"/>
    <property type="molecule type" value="Genomic_DNA"/>
</dbReference>